<dbReference type="FunFam" id="2.170.130.10:FF:000010">
    <property type="entry name" value="Ferripyoverdine receptor"/>
    <property type="match status" value="1"/>
</dbReference>
<feature type="signal peptide" evidence="17">
    <location>
        <begin position="1"/>
        <end position="20"/>
    </location>
</feature>
<dbReference type="CDD" id="cd01347">
    <property type="entry name" value="ligand_gated_channel"/>
    <property type="match status" value="1"/>
</dbReference>
<evidence type="ECO:0000256" key="17">
    <source>
        <dbReference type="SAM" id="SignalP"/>
    </source>
</evidence>
<dbReference type="GO" id="GO:0009279">
    <property type="term" value="C:cell outer membrane"/>
    <property type="evidence" value="ECO:0007669"/>
    <property type="project" value="UniProtKB-SubCell"/>
</dbReference>
<keyword evidence="10 16" id="KW-0798">TonB box</keyword>
<dbReference type="Gene3D" id="2.170.130.10">
    <property type="entry name" value="TonB-dependent receptor, plug domain"/>
    <property type="match status" value="1"/>
</dbReference>
<evidence type="ECO:0000256" key="9">
    <source>
        <dbReference type="ARBA" id="ARBA00023065"/>
    </source>
</evidence>
<dbReference type="InterPro" id="IPR039426">
    <property type="entry name" value="TonB-dep_rcpt-like"/>
</dbReference>
<evidence type="ECO:0000256" key="6">
    <source>
        <dbReference type="ARBA" id="ARBA00022692"/>
    </source>
</evidence>
<proteinExistence type="inferred from homology"/>
<keyword evidence="12 20" id="KW-0675">Receptor</keyword>
<keyword evidence="4 14" id="KW-1134">Transmembrane beta strand</keyword>
<dbReference type="PANTHER" id="PTHR32552">
    <property type="entry name" value="FERRICHROME IRON RECEPTOR-RELATED"/>
    <property type="match status" value="1"/>
</dbReference>
<evidence type="ECO:0000256" key="3">
    <source>
        <dbReference type="ARBA" id="ARBA00022448"/>
    </source>
</evidence>
<keyword evidence="9" id="KW-0406">Ion transport</keyword>
<keyword evidence="3 14" id="KW-0813">Transport</keyword>
<organism evidence="20 21">
    <name type="scientific">Cognatilysobacter bugurensis</name>
    <dbReference type="NCBI Taxonomy" id="543356"/>
    <lineage>
        <taxon>Bacteria</taxon>
        <taxon>Pseudomonadati</taxon>
        <taxon>Pseudomonadota</taxon>
        <taxon>Gammaproteobacteria</taxon>
        <taxon>Lysobacterales</taxon>
        <taxon>Lysobacteraceae</taxon>
        <taxon>Cognatilysobacter</taxon>
    </lineage>
</organism>
<dbReference type="PROSITE" id="PS52016">
    <property type="entry name" value="TONB_DEPENDENT_REC_3"/>
    <property type="match status" value="1"/>
</dbReference>
<dbReference type="Proteomes" id="UP000646426">
    <property type="component" value="Unassembled WGS sequence"/>
</dbReference>
<evidence type="ECO:0000256" key="12">
    <source>
        <dbReference type="ARBA" id="ARBA00023170"/>
    </source>
</evidence>
<feature type="chain" id="PRO_5037333875" evidence="17">
    <location>
        <begin position="21"/>
        <end position="703"/>
    </location>
</feature>
<evidence type="ECO:0000256" key="2">
    <source>
        <dbReference type="ARBA" id="ARBA00009810"/>
    </source>
</evidence>
<accession>A0A918W981</accession>
<reference evidence="20" key="2">
    <citation type="submission" date="2020-09" db="EMBL/GenBank/DDBJ databases">
        <authorList>
            <person name="Sun Q."/>
            <person name="Kim S."/>
        </authorList>
    </citation>
    <scope>NUCLEOTIDE SEQUENCE</scope>
    <source>
        <strain evidence="20">KCTC 23077</strain>
    </source>
</reference>
<keyword evidence="11 14" id="KW-0472">Membrane</keyword>
<evidence type="ECO:0000256" key="10">
    <source>
        <dbReference type="ARBA" id="ARBA00023077"/>
    </source>
</evidence>
<dbReference type="SUPFAM" id="SSF56935">
    <property type="entry name" value="Porins"/>
    <property type="match status" value="1"/>
</dbReference>
<sequence>MRRPLVVGLLTAMTALPAYAEPAAAAATDLDRVVVSGTRVTPYTAGESSASTGLVLTPRETPQSISVVTREQIEDFELDNINEVLALTTGVNVERVETGRTYYTARGFDITNFQRDGLGMPLPYGIQNGDVDTATFDRIEVLRGANGLMSATGNPSATVNFVRKRPTASAQGRASLTLGSWDRVRAEVDASGPLTQDGAARGRAVLAGESSASYLDRFEHTKAIGYGVIEADLGERTLFTAGVSHQRNDADSPLWGALPLYYTDGTPTDYDVSTSTASDWSYWDTEDTRAFVEIAHGIGADWELRAAYNFEHATEETQIFYVYGTPDRETGAGLFAYPSDYEGDWRAHHLDVRAAGGFTLGGHEHDLVIGASWSQGDMVETSWYGNDIGTPLPAPLEQWNGAYPKPTFNASSDGSDFTFKRESVYATARWNLNDTFKLITGANYARVRSSGIGYGEPKDTKEDATNPFVGAVWDLSDSVSLYASYGEIFAQQTELDIDGRTLPSIEGDNAEIGAKGEWFGGRLNASAAVFRVHQDNLAEYAGYDLVNFRSYYAGEDAVSEGYELEVSGSPAEGVALSAGFAHVDIEDRDGNTARTYVPRNTLHAAAVWNVSQLQGLRLGAIARWQDDIYREQSLVLPNGAPVITRQDTYATLGLMAGYRFQSGWDATLNVDNVTDEKHLASLYWEQGFYAPPRSVSLTLGYRF</sequence>
<reference evidence="20" key="1">
    <citation type="journal article" date="2014" name="Int. J. Syst. Evol. Microbiol.">
        <title>Complete genome sequence of Corynebacterium casei LMG S-19264T (=DSM 44701T), isolated from a smear-ripened cheese.</title>
        <authorList>
            <consortium name="US DOE Joint Genome Institute (JGI-PGF)"/>
            <person name="Walter F."/>
            <person name="Albersmeier A."/>
            <person name="Kalinowski J."/>
            <person name="Ruckert C."/>
        </authorList>
    </citation>
    <scope>NUCLEOTIDE SEQUENCE</scope>
    <source>
        <strain evidence="20">KCTC 23077</strain>
    </source>
</reference>
<dbReference type="GO" id="GO:0015891">
    <property type="term" value="P:siderophore transport"/>
    <property type="evidence" value="ECO:0007669"/>
    <property type="project" value="InterPro"/>
</dbReference>
<dbReference type="Pfam" id="PF00593">
    <property type="entry name" value="TonB_dep_Rec_b-barrel"/>
    <property type="match status" value="1"/>
</dbReference>
<feature type="domain" description="TonB-dependent receptor plug" evidence="19">
    <location>
        <begin position="58"/>
        <end position="156"/>
    </location>
</feature>
<evidence type="ECO:0000259" key="19">
    <source>
        <dbReference type="Pfam" id="PF07715"/>
    </source>
</evidence>
<dbReference type="PROSITE" id="PS01156">
    <property type="entry name" value="TONB_DEPENDENT_REC_2"/>
    <property type="match status" value="1"/>
</dbReference>
<evidence type="ECO:0000256" key="15">
    <source>
        <dbReference type="PROSITE-ProRule" id="PRU10144"/>
    </source>
</evidence>
<evidence type="ECO:0000256" key="5">
    <source>
        <dbReference type="ARBA" id="ARBA00022496"/>
    </source>
</evidence>
<gene>
    <name evidence="20" type="ORF">GCM10007067_17560</name>
</gene>
<keyword evidence="13 14" id="KW-0998">Cell outer membrane</keyword>
<comment type="similarity">
    <text evidence="2 14 16">Belongs to the TonB-dependent receptor family.</text>
</comment>
<evidence type="ECO:0000259" key="18">
    <source>
        <dbReference type="Pfam" id="PF00593"/>
    </source>
</evidence>
<dbReference type="GO" id="GO:0015344">
    <property type="term" value="F:siderophore uptake transmembrane transporter activity"/>
    <property type="evidence" value="ECO:0007669"/>
    <property type="project" value="TreeGrafter"/>
</dbReference>
<dbReference type="InterPro" id="IPR012910">
    <property type="entry name" value="Plug_dom"/>
</dbReference>
<dbReference type="NCBIfam" id="TIGR01783">
    <property type="entry name" value="TonB-siderophor"/>
    <property type="match status" value="1"/>
</dbReference>
<evidence type="ECO:0000313" key="21">
    <source>
        <dbReference type="Proteomes" id="UP000646426"/>
    </source>
</evidence>
<dbReference type="Pfam" id="PF07715">
    <property type="entry name" value="Plug"/>
    <property type="match status" value="1"/>
</dbReference>
<dbReference type="GO" id="GO:0038023">
    <property type="term" value="F:signaling receptor activity"/>
    <property type="evidence" value="ECO:0007669"/>
    <property type="project" value="InterPro"/>
</dbReference>
<name>A0A918W981_9GAMM</name>
<keyword evidence="5" id="KW-0410">Iron transport</keyword>
<dbReference type="InterPro" id="IPR000531">
    <property type="entry name" value="Beta-barrel_TonB"/>
</dbReference>
<evidence type="ECO:0000256" key="8">
    <source>
        <dbReference type="ARBA" id="ARBA00023004"/>
    </source>
</evidence>
<evidence type="ECO:0000256" key="14">
    <source>
        <dbReference type="PROSITE-ProRule" id="PRU01360"/>
    </source>
</evidence>
<feature type="short sequence motif" description="TonB C-terminal box" evidence="15">
    <location>
        <begin position="686"/>
        <end position="703"/>
    </location>
</feature>
<dbReference type="AlphaFoldDB" id="A0A918W981"/>
<dbReference type="PANTHER" id="PTHR32552:SF74">
    <property type="entry name" value="HYDROXAMATE SIDEROPHORE RECEPTOR FHUE"/>
    <property type="match status" value="1"/>
</dbReference>
<keyword evidence="8" id="KW-0408">Iron</keyword>
<keyword evidence="6 14" id="KW-0812">Transmembrane</keyword>
<dbReference type="InterPro" id="IPR010105">
    <property type="entry name" value="TonB_sidphr_rcpt"/>
</dbReference>
<comment type="subcellular location">
    <subcellularLocation>
        <location evidence="1 14">Cell outer membrane</location>
        <topology evidence="1 14">Multi-pass membrane protein</topology>
    </subcellularLocation>
</comment>
<dbReference type="InterPro" id="IPR036942">
    <property type="entry name" value="Beta-barrel_TonB_sf"/>
</dbReference>
<evidence type="ECO:0000313" key="20">
    <source>
        <dbReference type="EMBL" id="GHA80319.1"/>
    </source>
</evidence>
<evidence type="ECO:0000256" key="16">
    <source>
        <dbReference type="RuleBase" id="RU003357"/>
    </source>
</evidence>
<dbReference type="EMBL" id="BMYD01000002">
    <property type="protein sequence ID" value="GHA80319.1"/>
    <property type="molecule type" value="Genomic_DNA"/>
</dbReference>
<comment type="caution">
    <text evidence="20">The sequence shown here is derived from an EMBL/GenBank/DDBJ whole genome shotgun (WGS) entry which is preliminary data.</text>
</comment>
<dbReference type="InterPro" id="IPR010917">
    <property type="entry name" value="TonB_rcpt_CS"/>
</dbReference>
<evidence type="ECO:0000256" key="13">
    <source>
        <dbReference type="ARBA" id="ARBA00023237"/>
    </source>
</evidence>
<evidence type="ECO:0000256" key="1">
    <source>
        <dbReference type="ARBA" id="ARBA00004571"/>
    </source>
</evidence>
<keyword evidence="7 17" id="KW-0732">Signal</keyword>
<evidence type="ECO:0000256" key="4">
    <source>
        <dbReference type="ARBA" id="ARBA00022452"/>
    </source>
</evidence>
<evidence type="ECO:0000256" key="11">
    <source>
        <dbReference type="ARBA" id="ARBA00023136"/>
    </source>
</evidence>
<keyword evidence="21" id="KW-1185">Reference proteome</keyword>
<dbReference type="Gene3D" id="2.40.170.20">
    <property type="entry name" value="TonB-dependent receptor, beta-barrel domain"/>
    <property type="match status" value="1"/>
</dbReference>
<protein>
    <submittedName>
        <fullName evidence="20">TonB-dependent receptor</fullName>
    </submittedName>
</protein>
<feature type="domain" description="TonB-dependent receptor-like beta-barrel" evidence="18">
    <location>
        <begin position="245"/>
        <end position="673"/>
    </location>
</feature>
<dbReference type="InterPro" id="IPR037066">
    <property type="entry name" value="Plug_dom_sf"/>
</dbReference>
<evidence type="ECO:0000256" key="7">
    <source>
        <dbReference type="ARBA" id="ARBA00022729"/>
    </source>
</evidence>